<dbReference type="GO" id="GO:0007031">
    <property type="term" value="P:peroxisome organization"/>
    <property type="evidence" value="ECO:0007669"/>
    <property type="project" value="UniProtKB-KW"/>
</dbReference>
<comment type="caution">
    <text evidence="4">The sequence shown here is derived from an EMBL/GenBank/DDBJ whole genome shotgun (WGS) entry which is preliminary data.</text>
</comment>
<dbReference type="Pfam" id="PF08610">
    <property type="entry name" value="Pex16"/>
    <property type="match status" value="2"/>
</dbReference>
<keyword evidence="5" id="KW-1185">Reference proteome</keyword>
<evidence type="ECO:0000256" key="2">
    <source>
        <dbReference type="RuleBase" id="RU365003"/>
    </source>
</evidence>
<protein>
    <recommendedName>
        <fullName evidence="2">Peroxisomal membrane protein PEX16</fullName>
    </recommendedName>
</protein>
<organism evidence="4 5">
    <name type="scientific">Apatococcus lobatus</name>
    <dbReference type="NCBI Taxonomy" id="904363"/>
    <lineage>
        <taxon>Eukaryota</taxon>
        <taxon>Viridiplantae</taxon>
        <taxon>Chlorophyta</taxon>
        <taxon>core chlorophytes</taxon>
        <taxon>Trebouxiophyceae</taxon>
        <taxon>Chlorellales</taxon>
        <taxon>Chlorellaceae</taxon>
        <taxon>Apatococcus</taxon>
    </lineage>
</organism>
<comment type="similarity">
    <text evidence="1 2">Belongs to the peroxin-16 family.</text>
</comment>
<dbReference type="GO" id="GO:0005778">
    <property type="term" value="C:peroxisomal membrane"/>
    <property type="evidence" value="ECO:0007669"/>
    <property type="project" value="UniProtKB-SubCell"/>
</dbReference>
<feature type="compositionally biased region" description="Low complexity" evidence="3">
    <location>
        <begin position="190"/>
        <end position="201"/>
    </location>
</feature>
<name>A0AAW1QHI8_9CHLO</name>
<dbReference type="PANTHER" id="PTHR13299:SF0">
    <property type="entry name" value="PEROXISOMAL MEMBRANE PROTEIN PEX16"/>
    <property type="match status" value="1"/>
</dbReference>
<dbReference type="PANTHER" id="PTHR13299">
    <property type="entry name" value="PEROXISOMAL MEMBRANE PROTEIN PEX16"/>
    <property type="match status" value="1"/>
</dbReference>
<dbReference type="Proteomes" id="UP001438707">
    <property type="component" value="Unassembled WGS sequence"/>
</dbReference>
<evidence type="ECO:0000313" key="5">
    <source>
        <dbReference type="Proteomes" id="UP001438707"/>
    </source>
</evidence>
<feature type="compositionally biased region" description="Basic and acidic residues" evidence="3">
    <location>
        <begin position="331"/>
        <end position="340"/>
    </location>
</feature>
<proteinExistence type="inferred from homology"/>
<evidence type="ECO:0000256" key="3">
    <source>
        <dbReference type="SAM" id="MobiDB-lite"/>
    </source>
</evidence>
<reference evidence="4 5" key="1">
    <citation type="journal article" date="2024" name="Nat. Commun.">
        <title>Phylogenomics reveals the evolutionary origins of lichenization in chlorophyte algae.</title>
        <authorList>
            <person name="Puginier C."/>
            <person name="Libourel C."/>
            <person name="Otte J."/>
            <person name="Skaloud P."/>
            <person name="Haon M."/>
            <person name="Grisel S."/>
            <person name="Petersen M."/>
            <person name="Berrin J.G."/>
            <person name="Delaux P.M."/>
            <person name="Dal Grande F."/>
            <person name="Keller J."/>
        </authorList>
    </citation>
    <scope>NUCLEOTIDE SEQUENCE [LARGE SCALE GENOMIC DNA]</scope>
    <source>
        <strain evidence="4 5">SAG 2145</strain>
    </source>
</reference>
<accession>A0AAW1QHI8</accession>
<feature type="region of interest" description="Disordered" evidence="3">
    <location>
        <begin position="173"/>
        <end position="383"/>
    </location>
</feature>
<dbReference type="EMBL" id="JALJOS010000042">
    <property type="protein sequence ID" value="KAK9820920.1"/>
    <property type="molecule type" value="Genomic_DNA"/>
</dbReference>
<dbReference type="InterPro" id="IPR013919">
    <property type="entry name" value="Pex16"/>
</dbReference>
<feature type="compositionally biased region" description="Polar residues" evidence="3">
    <location>
        <begin position="283"/>
        <end position="303"/>
    </location>
</feature>
<evidence type="ECO:0000256" key="1">
    <source>
        <dbReference type="ARBA" id="ARBA00009505"/>
    </source>
</evidence>
<evidence type="ECO:0000313" key="4">
    <source>
        <dbReference type="EMBL" id="KAK9820920.1"/>
    </source>
</evidence>
<keyword evidence="2" id="KW-0962">Peroxisome biogenesis</keyword>
<dbReference type="AlphaFoldDB" id="A0AAW1QHI8"/>
<comment type="subcellular location">
    <subcellularLocation>
        <location evidence="2">Peroxisome membrane</location>
    </subcellularLocation>
</comment>
<feature type="compositionally biased region" description="Polar residues" evidence="3">
    <location>
        <begin position="207"/>
        <end position="216"/>
    </location>
</feature>
<gene>
    <name evidence="4" type="ORF">WJX74_007731</name>
</gene>
<keyword evidence="2" id="KW-0576">Peroxisome</keyword>
<sequence length="570" mass="62102">MGLLEGYKTFVRQNANLVAAVEGGLSNITWLLPDRFSESEALLEAVNAALGVIGLCHERIQATGPGKPSQSPLPWPFWLSLIRQVEVLVELGANNMEKRTQRSKYGPLAGLEALKAMLRLVILYRAGGRILIDGGTYPLEATAKASSTSVVQQRAEAIYSAFSRFRDQHRLPSVPQFRRTSSRTRLNAMTGLGSSSGTGLSAKIGSVGSNLGSISSDMDAPDTPRPRPAPGSETRASSLPDSEGPVASSQPTPEASAPASPIPGSQPLLPEAPPEQDRHSSEKASSSGPGVTVSWGTGPSTEWPSRPRFDRNRPTILPGMLPEDSAVEPEAEGKLTDRSHGSGSGEVYWWSPLERRPSEPDVSAEPAEGDETSKPLDQSETEAAIQREWEAEAATLESRRAHMRRVEACVEARQRLGLDLLVGGELLALLRPLLYVMALRRTGRRSWKPWFLGLGIELGSLQLLSLAARICRAADQQVVADPAMQPSPLPLLYSLQAFRWTALEKQELQRRKALLLWYLIRSPFFEVATRPAVGYALTWLRPVPLVSSIAEKACEILYGIQQYFTYTNAS</sequence>